<evidence type="ECO:0000256" key="2">
    <source>
        <dbReference type="ARBA" id="ARBA00022475"/>
    </source>
</evidence>
<dbReference type="PROSITE" id="PS50887">
    <property type="entry name" value="GGDEF"/>
    <property type="match status" value="1"/>
</dbReference>
<dbReference type="SUPFAM" id="SSF55785">
    <property type="entry name" value="PYP-like sensor domain (PAS domain)"/>
    <property type="match status" value="1"/>
</dbReference>
<dbReference type="NCBIfam" id="TIGR00229">
    <property type="entry name" value="sensory_box"/>
    <property type="match status" value="1"/>
</dbReference>
<dbReference type="NCBIfam" id="TIGR00254">
    <property type="entry name" value="GGDEF"/>
    <property type="match status" value="1"/>
</dbReference>
<dbReference type="SMART" id="SM00267">
    <property type="entry name" value="GGDEF"/>
    <property type="match status" value="1"/>
</dbReference>
<gene>
    <name evidence="9" type="ORF">ATL51_2178</name>
</gene>
<dbReference type="InterPro" id="IPR007895">
    <property type="entry name" value="MASE1"/>
</dbReference>
<dbReference type="InterPro" id="IPR043128">
    <property type="entry name" value="Rev_trsase/Diguanyl_cyclase"/>
</dbReference>
<dbReference type="EMBL" id="PHUJ01000003">
    <property type="protein sequence ID" value="PKB30509.1"/>
    <property type="molecule type" value="Genomic_DNA"/>
</dbReference>
<evidence type="ECO:0000256" key="7">
    <source>
        <dbReference type="SAM" id="Phobius"/>
    </source>
</evidence>
<comment type="caution">
    <text evidence="9">The sequence shown here is derived from an EMBL/GenBank/DDBJ whole genome shotgun (WGS) entry which is preliminary data.</text>
</comment>
<feature type="transmembrane region" description="Helical" evidence="7">
    <location>
        <begin position="185"/>
        <end position="204"/>
    </location>
</feature>
<keyword evidence="4 7" id="KW-1133">Transmembrane helix</keyword>
<dbReference type="InterPro" id="IPR000160">
    <property type="entry name" value="GGDEF_dom"/>
</dbReference>
<dbReference type="PANTHER" id="PTHR45138:SF9">
    <property type="entry name" value="DIGUANYLATE CYCLASE DGCM-RELATED"/>
    <property type="match status" value="1"/>
</dbReference>
<evidence type="ECO:0000256" key="3">
    <source>
        <dbReference type="ARBA" id="ARBA00022692"/>
    </source>
</evidence>
<feature type="transmembrane region" description="Helical" evidence="7">
    <location>
        <begin position="268"/>
        <end position="288"/>
    </location>
</feature>
<name>A0AA44UND1_PSEA5</name>
<dbReference type="Gene3D" id="3.30.450.20">
    <property type="entry name" value="PAS domain"/>
    <property type="match status" value="1"/>
</dbReference>
<keyword evidence="3 7" id="KW-0812">Transmembrane</keyword>
<comment type="subcellular location">
    <subcellularLocation>
        <location evidence="1">Cell membrane</location>
        <topology evidence="1">Multi-pass membrane protein</topology>
    </subcellularLocation>
</comment>
<dbReference type="InterPro" id="IPR000014">
    <property type="entry name" value="PAS"/>
</dbReference>
<evidence type="ECO:0000259" key="8">
    <source>
        <dbReference type="PROSITE" id="PS50887"/>
    </source>
</evidence>
<evidence type="ECO:0000256" key="5">
    <source>
        <dbReference type="ARBA" id="ARBA00023136"/>
    </source>
</evidence>
<dbReference type="GO" id="GO:0052621">
    <property type="term" value="F:diguanylate cyclase activity"/>
    <property type="evidence" value="ECO:0007669"/>
    <property type="project" value="TreeGrafter"/>
</dbReference>
<feature type="transmembrane region" description="Helical" evidence="7">
    <location>
        <begin position="64"/>
        <end position="83"/>
    </location>
</feature>
<dbReference type="GO" id="GO:0005886">
    <property type="term" value="C:plasma membrane"/>
    <property type="evidence" value="ECO:0007669"/>
    <property type="project" value="UniProtKB-SubCell"/>
</dbReference>
<dbReference type="SUPFAM" id="SSF55073">
    <property type="entry name" value="Nucleotide cyclase"/>
    <property type="match status" value="1"/>
</dbReference>
<reference evidence="9 10" key="1">
    <citation type="submission" date="2017-11" db="EMBL/GenBank/DDBJ databases">
        <title>Sequencing the genomes of 1000 actinobacteria strains.</title>
        <authorList>
            <person name="Klenk H.-P."/>
        </authorList>
    </citation>
    <scope>NUCLEOTIDE SEQUENCE [LARGE SCALE GENOMIC DNA]</scope>
    <source>
        <strain evidence="9 10">DSM 44104</strain>
    </source>
</reference>
<sequence length="642" mass="66744">MRDAPGTSGGGCAPPATEGGTLTRTAGSPWAAPLPLLFAVAAHAALIALTNVSAEYLPGARVPVVWMANGLQLGLLLVVPAGLRLRYGVGFLLGGMVVGALSGTSLLLGVGSPLVNAAEVALAVWLLGARRAWIDGHSEHPRDWLRFVAVVVAAPALGAMLGAPLVQASFAGTIAPDLLLDTARIWYVNDAVALWLVTPAVLRLRPGLRCGAQGNPVRPATMLPALALGTAVSTVVLVQPDPLLLGLLPAVLLILLIRHGVSGTVAGVTVVTLLALTLTRLGVGPFLATARDEPPAGGDLAAAQLSAQLFLTIAMLTVLLVAALQSDRTRLGGQRAAWEGVYRMMADDSPELIVVTGPAGEIVYVSPAARTGSAHGGPRGYWGTEEVHPDDRPAISEALAALRSGTGEARCTWRARTDDGGGVRWFETRARSTSAVADPRDGLTVLVSRDVTAFMRRQEALEQSNATLLGQATTDPLTGLANRRRLEHETRAAWARSAREGLLAVLMVDVDHFKAYNDTLGHQAGDECLVRVAGLIAGVARGHGGMVARFGGEEFVVLLGSSNGTAARAVGDTIRTEVCSATLPHPGSPLGTVTVSVGVAVGRPPDVATTQTLFAEADAALYRAKQRGRDRVEGPEPRRTRP</sequence>
<feature type="transmembrane region" description="Helical" evidence="7">
    <location>
        <begin position="145"/>
        <end position="165"/>
    </location>
</feature>
<feature type="region of interest" description="Disordered" evidence="6">
    <location>
        <begin position="1"/>
        <end position="24"/>
    </location>
</feature>
<dbReference type="Pfam" id="PF00990">
    <property type="entry name" value="GGDEF"/>
    <property type="match status" value="1"/>
</dbReference>
<keyword evidence="5 7" id="KW-0472">Membrane</keyword>
<evidence type="ECO:0000313" key="9">
    <source>
        <dbReference type="EMBL" id="PKB30509.1"/>
    </source>
</evidence>
<dbReference type="Pfam" id="PF05231">
    <property type="entry name" value="MASE1"/>
    <property type="match status" value="1"/>
</dbReference>
<dbReference type="PANTHER" id="PTHR45138">
    <property type="entry name" value="REGULATORY COMPONENTS OF SENSORY TRANSDUCTION SYSTEM"/>
    <property type="match status" value="1"/>
</dbReference>
<dbReference type="Gene3D" id="3.30.70.270">
    <property type="match status" value="1"/>
</dbReference>
<dbReference type="AlphaFoldDB" id="A0AA44UND1"/>
<feature type="transmembrane region" description="Helical" evidence="7">
    <location>
        <begin position="34"/>
        <end position="52"/>
    </location>
</feature>
<dbReference type="InterPro" id="IPR035965">
    <property type="entry name" value="PAS-like_dom_sf"/>
</dbReference>
<feature type="domain" description="GGDEF" evidence="8">
    <location>
        <begin position="501"/>
        <end position="637"/>
    </location>
</feature>
<evidence type="ECO:0000256" key="1">
    <source>
        <dbReference type="ARBA" id="ARBA00004651"/>
    </source>
</evidence>
<dbReference type="GO" id="GO:0043709">
    <property type="term" value="P:cell adhesion involved in single-species biofilm formation"/>
    <property type="evidence" value="ECO:0007669"/>
    <property type="project" value="TreeGrafter"/>
</dbReference>
<accession>A0AA44UND1</accession>
<organism evidence="9 10">
    <name type="scientific">Pseudonocardia alni</name>
    <name type="common">Amycolata alni</name>
    <dbReference type="NCBI Taxonomy" id="33907"/>
    <lineage>
        <taxon>Bacteria</taxon>
        <taxon>Bacillati</taxon>
        <taxon>Actinomycetota</taxon>
        <taxon>Actinomycetes</taxon>
        <taxon>Pseudonocardiales</taxon>
        <taxon>Pseudonocardiaceae</taxon>
        <taxon>Pseudonocardia</taxon>
    </lineage>
</organism>
<dbReference type="CDD" id="cd00130">
    <property type="entry name" value="PAS"/>
    <property type="match status" value="1"/>
</dbReference>
<evidence type="ECO:0000313" key="10">
    <source>
        <dbReference type="Proteomes" id="UP000232453"/>
    </source>
</evidence>
<dbReference type="InterPro" id="IPR050469">
    <property type="entry name" value="Diguanylate_Cyclase"/>
</dbReference>
<proteinExistence type="predicted"/>
<dbReference type="FunFam" id="3.30.70.270:FF:000001">
    <property type="entry name" value="Diguanylate cyclase domain protein"/>
    <property type="match status" value="1"/>
</dbReference>
<feature type="transmembrane region" description="Helical" evidence="7">
    <location>
        <begin position="216"/>
        <end position="237"/>
    </location>
</feature>
<evidence type="ECO:0000256" key="4">
    <source>
        <dbReference type="ARBA" id="ARBA00022989"/>
    </source>
</evidence>
<dbReference type="CDD" id="cd01949">
    <property type="entry name" value="GGDEF"/>
    <property type="match status" value="1"/>
</dbReference>
<feature type="transmembrane region" description="Helical" evidence="7">
    <location>
        <begin position="243"/>
        <end position="261"/>
    </location>
</feature>
<dbReference type="Proteomes" id="UP000232453">
    <property type="component" value="Unassembled WGS sequence"/>
</dbReference>
<evidence type="ECO:0000256" key="6">
    <source>
        <dbReference type="SAM" id="MobiDB-lite"/>
    </source>
</evidence>
<dbReference type="GO" id="GO:1902201">
    <property type="term" value="P:negative regulation of bacterial-type flagellum-dependent cell motility"/>
    <property type="evidence" value="ECO:0007669"/>
    <property type="project" value="TreeGrafter"/>
</dbReference>
<dbReference type="InterPro" id="IPR029787">
    <property type="entry name" value="Nucleotide_cyclase"/>
</dbReference>
<protein>
    <submittedName>
        <fullName evidence="9">PAS domain S-box-containing protein/diguanylate cyclase (GGDEF)-like protein</fullName>
    </submittedName>
</protein>
<keyword evidence="2" id="KW-1003">Cell membrane</keyword>
<feature type="transmembrane region" description="Helical" evidence="7">
    <location>
        <begin position="300"/>
        <end position="324"/>
    </location>
</feature>
<feature type="transmembrane region" description="Helical" evidence="7">
    <location>
        <begin position="114"/>
        <end position="133"/>
    </location>
</feature>
<dbReference type="RefSeq" id="WP_100878536.1">
    <property type="nucleotide sequence ID" value="NZ_JBICSI010000003.1"/>
</dbReference>